<organism evidence="5 6">
    <name type="scientific">Papaver somniferum</name>
    <name type="common">Opium poppy</name>
    <dbReference type="NCBI Taxonomy" id="3469"/>
    <lineage>
        <taxon>Eukaryota</taxon>
        <taxon>Viridiplantae</taxon>
        <taxon>Streptophyta</taxon>
        <taxon>Embryophyta</taxon>
        <taxon>Tracheophyta</taxon>
        <taxon>Spermatophyta</taxon>
        <taxon>Magnoliopsida</taxon>
        <taxon>Ranunculales</taxon>
        <taxon>Papaveraceae</taxon>
        <taxon>Papaveroideae</taxon>
        <taxon>Papaver</taxon>
    </lineage>
</organism>
<evidence type="ECO:0000256" key="1">
    <source>
        <dbReference type="ARBA" id="ARBA00006102"/>
    </source>
</evidence>
<name>A0A4Y7K305_PAPSO</name>
<dbReference type="SUPFAM" id="SSF52096">
    <property type="entry name" value="ClpP/crotonase"/>
    <property type="match status" value="1"/>
</dbReference>
<accession>A0A4Y7K305</accession>
<dbReference type="AlphaFoldDB" id="A0A4Y7K305"/>
<dbReference type="InterPro" id="IPR029045">
    <property type="entry name" value="ClpP/crotonase-like_dom_sf"/>
</dbReference>
<evidence type="ECO:0000313" key="5">
    <source>
        <dbReference type="EMBL" id="RZC67307.1"/>
    </source>
</evidence>
<feature type="domain" description="Acetyl-coenzyme A carboxylase carboxyl transferase subunit beta" evidence="4">
    <location>
        <begin position="49"/>
        <end position="104"/>
    </location>
</feature>
<dbReference type="PANTHER" id="PTHR22855:SF13">
    <property type="entry name" value="METHYLCROTONOYL-COA CARBOXYLASE BETA CHAIN, MITOCHONDRIAL"/>
    <property type="match status" value="1"/>
</dbReference>
<dbReference type="GO" id="GO:1905202">
    <property type="term" value="C:methylcrotonoyl-CoA carboxylase complex"/>
    <property type="evidence" value="ECO:0007669"/>
    <property type="project" value="TreeGrafter"/>
</dbReference>
<dbReference type="PANTHER" id="PTHR22855">
    <property type="entry name" value="ACETYL, PROPIONYL, PYRUVATE, AND GLUTACONYL CARBOXYLASE-RELATED"/>
    <property type="match status" value="1"/>
</dbReference>
<dbReference type="InterPro" id="IPR045190">
    <property type="entry name" value="MCCB/AccD1-like"/>
</dbReference>
<dbReference type="Pfam" id="PF01039">
    <property type="entry name" value="Carboxyl_trans"/>
    <property type="match status" value="1"/>
</dbReference>
<evidence type="ECO:0000313" key="6">
    <source>
        <dbReference type="Proteomes" id="UP000316621"/>
    </source>
</evidence>
<keyword evidence="6" id="KW-1185">Reference proteome</keyword>
<dbReference type="STRING" id="3469.A0A4Y7K305"/>
<dbReference type="Gramene" id="RZC67307">
    <property type="protein sequence ID" value="RZC67307"/>
    <property type="gene ID" value="C5167_010991"/>
</dbReference>
<dbReference type="EMBL" id="CM010720">
    <property type="protein sequence ID" value="RZC67307.1"/>
    <property type="molecule type" value="Genomic_DNA"/>
</dbReference>
<dbReference type="GO" id="GO:0004485">
    <property type="term" value="F:methylcrotonoyl-CoA carboxylase activity"/>
    <property type="evidence" value="ECO:0007669"/>
    <property type="project" value="TreeGrafter"/>
</dbReference>
<dbReference type="GO" id="GO:0005739">
    <property type="term" value="C:mitochondrion"/>
    <property type="evidence" value="ECO:0007669"/>
    <property type="project" value="TreeGrafter"/>
</dbReference>
<sequence>MITEDLEGAAMQCIVSGVSAHFAEGFVKIHGQPVGIILLVQDLKLMVFAKAGAKMAMAVSCAKVNSPSYPPRWFDGSFGAGNDGMSGRAFSLNFLFRWPTAKAAGVLPKIEKSNKKKQGGEWSTEEEKFKMELLWKQVKQNEAHITIRKVLGLCLSVSMKNVPE</sequence>
<comment type="similarity">
    <text evidence="1">Belongs to the AccD/PCCB family.</text>
</comment>
<keyword evidence="2" id="KW-0547">Nucleotide-binding</keyword>
<gene>
    <name evidence="5" type="ORF">C5167_010991</name>
</gene>
<dbReference type="Proteomes" id="UP000316621">
    <property type="component" value="Chromosome 6"/>
</dbReference>
<dbReference type="GO" id="GO:0006552">
    <property type="term" value="P:L-leucine catabolic process"/>
    <property type="evidence" value="ECO:0007669"/>
    <property type="project" value="TreeGrafter"/>
</dbReference>
<dbReference type="GO" id="GO:0005524">
    <property type="term" value="F:ATP binding"/>
    <property type="evidence" value="ECO:0007669"/>
    <property type="project" value="UniProtKB-KW"/>
</dbReference>
<reference evidence="5 6" key="1">
    <citation type="journal article" date="2018" name="Science">
        <title>The opium poppy genome and morphinan production.</title>
        <authorList>
            <person name="Guo L."/>
            <person name="Winzer T."/>
            <person name="Yang X."/>
            <person name="Li Y."/>
            <person name="Ning Z."/>
            <person name="He Z."/>
            <person name="Teodor R."/>
            <person name="Lu Y."/>
            <person name="Bowser T.A."/>
            <person name="Graham I.A."/>
            <person name="Ye K."/>
        </authorList>
    </citation>
    <scope>NUCLEOTIDE SEQUENCE [LARGE SCALE GENOMIC DNA]</scope>
    <source>
        <strain evidence="6">cv. HN1</strain>
        <tissue evidence="5">Leaves</tissue>
    </source>
</reference>
<evidence type="ECO:0000259" key="4">
    <source>
        <dbReference type="Pfam" id="PF01039"/>
    </source>
</evidence>
<proteinExistence type="inferred from homology"/>
<protein>
    <recommendedName>
        <fullName evidence="4">Acetyl-coenzyme A carboxylase carboxyl transferase subunit beta domain-containing protein</fullName>
    </recommendedName>
</protein>
<dbReference type="InterPro" id="IPR034733">
    <property type="entry name" value="AcCoA_carboxyl_beta"/>
</dbReference>
<dbReference type="Gene3D" id="3.90.226.10">
    <property type="entry name" value="2-enoyl-CoA Hydratase, Chain A, domain 1"/>
    <property type="match status" value="1"/>
</dbReference>
<evidence type="ECO:0000256" key="3">
    <source>
        <dbReference type="ARBA" id="ARBA00022840"/>
    </source>
</evidence>
<keyword evidence="3" id="KW-0067">ATP-binding</keyword>
<evidence type="ECO:0000256" key="2">
    <source>
        <dbReference type="ARBA" id="ARBA00022741"/>
    </source>
</evidence>